<evidence type="ECO:0000259" key="2">
    <source>
        <dbReference type="PROSITE" id="PS51670"/>
    </source>
</evidence>
<dbReference type="SMART" id="SM00254">
    <property type="entry name" value="ShKT"/>
    <property type="match status" value="2"/>
</dbReference>
<name>A0A9N8E046_9STRA</name>
<evidence type="ECO:0000313" key="3">
    <source>
        <dbReference type="EMBL" id="CAB9512017.1"/>
    </source>
</evidence>
<gene>
    <name evidence="3" type="ORF">SEMRO_514_G158060.1</name>
</gene>
<protein>
    <submittedName>
        <fullName evidence="3">Prolyl 4-hydroxylase</fullName>
    </submittedName>
</protein>
<dbReference type="InterPro" id="IPR003582">
    <property type="entry name" value="ShKT_dom"/>
</dbReference>
<sequence>MHSLSSFLWCVVAMLLLCWTPISVHAVSECVATGEEMTSFECFTSGSQPRDIMKCEDTDKRCEIWAKQGECKSNPQYMLIYCKKSCESCISGHAGEVQVAPDPKVRSKVIKVLVETQQYLKEQADFKAKILRTCRNNNQHCAHFAALGECDKNPKFMHENCGPACKTCK</sequence>
<proteinExistence type="predicted"/>
<feature type="signal peptide" evidence="1">
    <location>
        <begin position="1"/>
        <end position="26"/>
    </location>
</feature>
<accession>A0A9N8E046</accession>
<dbReference type="Pfam" id="PF01549">
    <property type="entry name" value="ShK"/>
    <property type="match status" value="2"/>
</dbReference>
<feature type="chain" id="PRO_5040436027" evidence="1">
    <location>
        <begin position="27"/>
        <end position="169"/>
    </location>
</feature>
<reference evidence="3" key="1">
    <citation type="submission" date="2020-06" db="EMBL/GenBank/DDBJ databases">
        <authorList>
            <consortium name="Plant Systems Biology data submission"/>
        </authorList>
    </citation>
    <scope>NUCLEOTIDE SEQUENCE</scope>
    <source>
        <strain evidence="3">D6</strain>
    </source>
</reference>
<comment type="caution">
    <text evidence="3">The sequence shown here is derived from an EMBL/GenBank/DDBJ whole genome shotgun (WGS) entry which is preliminary data.</text>
</comment>
<keyword evidence="4" id="KW-1185">Reference proteome</keyword>
<dbReference type="PROSITE" id="PS51670">
    <property type="entry name" value="SHKT"/>
    <property type="match status" value="2"/>
</dbReference>
<dbReference type="OrthoDB" id="291007at2759"/>
<evidence type="ECO:0000256" key="1">
    <source>
        <dbReference type="SAM" id="SignalP"/>
    </source>
</evidence>
<evidence type="ECO:0000313" key="4">
    <source>
        <dbReference type="Proteomes" id="UP001153069"/>
    </source>
</evidence>
<feature type="domain" description="ShKT" evidence="2">
    <location>
        <begin position="55"/>
        <end position="89"/>
    </location>
</feature>
<dbReference type="EMBL" id="CAICTM010000513">
    <property type="protein sequence ID" value="CAB9512017.1"/>
    <property type="molecule type" value="Genomic_DNA"/>
</dbReference>
<dbReference type="Proteomes" id="UP001153069">
    <property type="component" value="Unassembled WGS sequence"/>
</dbReference>
<organism evidence="3 4">
    <name type="scientific">Seminavis robusta</name>
    <dbReference type="NCBI Taxonomy" id="568900"/>
    <lineage>
        <taxon>Eukaryota</taxon>
        <taxon>Sar</taxon>
        <taxon>Stramenopiles</taxon>
        <taxon>Ochrophyta</taxon>
        <taxon>Bacillariophyta</taxon>
        <taxon>Bacillariophyceae</taxon>
        <taxon>Bacillariophycidae</taxon>
        <taxon>Naviculales</taxon>
        <taxon>Naviculaceae</taxon>
        <taxon>Seminavis</taxon>
    </lineage>
</organism>
<keyword evidence="1" id="KW-0732">Signal</keyword>
<dbReference type="AlphaFoldDB" id="A0A9N8E046"/>
<feature type="domain" description="ShKT" evidence="2">
    <location>
        <begin position="134"/>
        <end position="168"/>
    </location>
</feature>